<feature type="compositionally biased region" description="Low complexity" evidence="7">
    <location>
        <begin position="314"/>
        <end position="327"/>
    </location>
</feature>
<evidence type="ECO:0000256" key="6">
    <source>
        <dbReference type="RuleBase" id="RU366025"/>
    </source>
</evidence>
<feature type="compositionally biased region" description="Low complexity" evidence="7">
    <location>
        <begin position="226"/>
        <end position="235"/>
    </location>
</feature>
<proteinExistence type="inferred from homology"/>
<evidence type="ECO:0000256" key="5">
    <source>
        <dbReference type="ARBA" id="ARBA00022807"/>
    </source>
</evidence>
<keyword evidence="4 6" id="KW-0378">Hydrolase</keyword>
<comment type="similarity">
    <text evidence="6">Belongs to the peptidase C19 family.</text>
</comment>
<protein>
    <recommendedName>
        <fullName evidence="6">Ubiquitin carboxyl-terminal hydrolase</fullName>
        <ecNumber evidence="6">3.4.19.12</ecNumber>
    </recommendedName>
</protein>
<accession>A0A8J5UL41</accession>
<dbReference type="GO" id="GO:0006508">
    <property type="term" value="P:proteolysis"/>
    <property type="evidence" value="ECO:0007669"/>
    <property type="project" value="UniProtKB-KW"/>
</dbReference>
<dbReference type="InterPro" id="IPR028889">
    <property type="entry name" value="USP"/>
</dbReference>
<dbReference type="GO" id="GO:0005829">
    <property type="term" value="C:cytosol"/>
    <property type="evidence" value="ECO:0007669"/>
    <property type="project" value="TreeGrafter"/>
</dbReference>
<dbReference type="PANTHER" id="PTHR24006">
    <property type="entry name" value="UBIQUITIN CARBOXYL-TERMINAL HYDROLASE"/>
    <property type="match status" value="1"/>
</dbReference>
<feature type="compositionally biased region" description="Basic and acidic residues" evidence="7">
    <location>
        <begin position="346"/>
        <end position="359"/>
    </location>
</feature>
<dbReference type="GO" id="GO:0016579">
    <property type="term" value="P:protein deubiquitination"/>
    <property type="evidence" value="ECO:0007669"/>
    <property type="project" value="InterPro"/>
</dbReference>
<dbReference type="Proteomes" id="UP000694255">
    <property type="component" value="Unassembled WGS sequence"/>
</dbReference>
<feature type="compositionally biased region" description="Low complexity" evidence="7">
    <location>
        <begin position="1"/>
        <end position="16"/>
    </location>
</feature>
<feature type="compositionally biased region" description="Polar residues" evidence="7">
    <location>
        <begin position="143"/>
        <end position="152"/>
    </location>
</feature>
<evidence type="ECO:0000313" key="9">
    <source>
        <dbReference type="EMBL" id="KAG7662492.1"/>
    </source>
</evidence>
<dbReference type="GO" id="GO:0005634">
    <property type="term" value="C:nucleus"/>
    <property type="evidence" value="ECO:0007669"/>
    <property type="project" value="TreeGrafter"/>
</dbReference>
<evidence type="ECO:0000256" key="2">
    <source>
        <dbReference type="ARBA" id="ARBA00022670"/>
    </source>
</evidence>
<feature type="region of interest" description="Disordered" evidence="7">
    <location>
        <begin position="390"/>
        <end position="428"/>
    </location>
</feature>
<evidence type="ECO:0000256" key="7">
    <source>
        <dbReference type="SAM" id="MobiDB-lite"/>
    </source>
</evidence>
<gene>
    <name evidence="9" type="ORF">J8A68_004023</name>
</gene>
<dbReference type="GeneID" id="73470823"/>
<dbReference type="Pfam" id="PF00443">
    <property type="entry name" value="UCH"/>
    <property type="match status" value="1"/>
</dbReference>
<feature type="region of interest" description="Disordered" evidence="7">
    <location>
        <begin position="314"/>
        <end position="377"/>
    </location>
</feature>
<dbReference type="PROSITE" id="PS00973">
    <property type="entry name" value="USP_2"/>
    <property type="match status" value="1"/>
</dbReference>
<dbReference type="GO" id="GO:0004843">
    <property type="term" value="F:cysteine-type deubiquitinase activity"/>
    <property type="evidence" value="ECO:0007669"/>
    <property type="project" value="UniProtKB-UniRule"/>
</dbReference>
<feature type="compositionally biased region" description="Low complexity" evidence="7">
    <location>
        <begin position="187"/>
        <end position="214"/>
    </location>
</feature>
<dbReference type="InterPro" id="IPR001394">
    <property type="entry name" value="Peptidase_C19_UCH"/>
</dbReference>
<feature type="compositionally biased region" description="Low complexity" evidence="7">
    <location>
        <begin position="410"/>
        <end position="424"/>
    </location>
</feature>
<comment type="catalytic activity">
    <reaction evidence="1 6">
        <text>Thiol-dependent hydrolysis of ester, thioester, amide, peptide and isopeptide bonds formed by the C-terminal Gly of ubiquitin (a 76-residue protein attached to proteins as an intracellular targeting signal).</text>
        <dbReference type="EC" id="3.4.19.12"/>
    </reaction>
</comment>
<name>A0A8J5UL41_9ASCO</name>
<dbReference type="PROSITE" id="PS50235">
    <property type="entry name" value="USP_3"/>
    <property type="match status" value="1"/>
</dbReference>
<feature type="region of interest" description="Disordered" evidence="7">
    <location>
        <begin position="143"/>
        <end position="235"/>
    </location>
</feature>
<dbReference type="OrthoDB" id="429671at2759"/>
<feature type="domain" description="USP" evidence="8">
    <location>
        <begin position="464"/>
        <end position="862"/>
    </location>
</feature>
<evidence type="ECO:0000256" key="1">
    <source>
        <dbReference type="ARBA" id="ARBA00000707"/>
    </source>
</evidence>
<feature type="compositionally biased region" description="Polar residues" evidence="7">
    <location>
        <begin position="328"/>
        <end position="344"/>
    </location>
</feature>
<feature type="compositionally biased region" description="Low complexity" evidence="7">
    <location>
        <begin position="27"/>
        <end position="75"/>
    </location>
</feature>
<dbReference type="InterPro" id="IPR018200">
    <property type="entry name" value="USP_CS"/>
</dbReference>
<evidence type="ECO:0000259" key="8">
    <source>
        <dbReference type="PROSITE" id="PS50235"/>
    </source>
</evidence>
<keyword evidence="5 6" id="KW-0788">Thiol protease</keyword>
<keyword evidence="2 6" id="KW-0645">Protease</keyword>
<evidence type="ECO:0000256" key="3">
    <source>
        <dbReference type="ARBA" id="ARBA00022786"/>
    </source>
</evidence>
<dbReference type="RefSeq" id="XP_049262725.1">
    <property type="nucleotide sequence ID" value="XM_049407938.1"/>
</dbReference>
<organism evidence="9 10">
    <name type="scientific">[Candida] subhashii</name>
    <dbReference type="NCBI Taxonomy" id="561895"/>
    <lineage>
        <taxon>Eukaryota</taxon>
        <taxon>Fungi</taxon>
        <taxon>Dikarya</taxon>
        <taxon>Ascomycota</taxon>
        <taxon>Saccharomycotina</taxon>
        <taxon>Pichiomycetes</taxon>
        <taxon>Debaryomycetaceae</taxon>
        <taxon>Spathaspora</taxon>
    </lineage>
</organism>
<sequence>MSTHSSSTSSNTTGPSRFRSDAASFLPSQHPSSYHHQQQQQPALPPQQQQHTQPHHTQPNQYYTPQPHMQQHIQPHPQQHMYMQYANTQYPMMMSYNPMYVPVYVDNPYYPTQQYGIPVQPQPIPFTQPNPYNNQRKSINNTYNKRPSQTHMKYTPANAKPNGNIIKPTNIEYSSSSSPIPKKDELSTPTSTSCTTSTLSTPATTPAKTIATTTNDHHETNDSNEQQKQQQQQPPQIQIKYPIFINTDLNAFINQFDVTHRFHDHDKKNRILNNLQTTATNRLIFNTPLIKAFDFNSNSTTTTDGGVRQLLKTITPSTPEPTESVTSHASTIATPASKTATPSIIQHEKQPDQKEETKEQQQLSPQPQKQQQPQPANWASFLQTSARSTPDIAKPAKPTKMASPATPLKSTTPIPTSTASSSVTDFNMNNESAQPLGVLLLRVMFDPNYSVLNSELPIYSIKPRGLINTGNICYMNSILQILLHCEPFNRLLKLIENKSIGSLGGNSTTPLLDATIKFFNEFTNSNENLVPEGVVTSKLPAISPKDFYDKLVSQPKFSHLQWGQQEDAEEFLGYYLDGLNEEFLESIKRLTTPMVDSLIQSYSIDNIAELTNKFKYNVKITMKKVKNDLKDDENQVDGGTGDGEWNEVGANKKIHVKRTVEVDPTPINMIFGGQFKSVLTIPKSSSNQYQKSITLDPFQHVQLDISKSDTIEEAFKHLNELEQISYKSNNNKEVQIKKQTFIDKLPEILIIHLKRFSYTKDQDIQIEKLRKKIDYNHDLIIPKDILSSHNEIEEFKYRLIAVVYHHGSSADAGHYTSDIYKGNEEWWRIDDTLLKKITNEEVLNAGTEENIKNAYILLYQKIQN</sequence>
<evidence type="ECO:0000313" key="10">
    <source>
        <dbReference type="Proteomes" id="UP000694255"/>
    </source>
</evidence>
<keyword evidence="3 6" id="KW-0833">Ubl conjugation pathway</keyword>
<keyword evidence="10" id="KW-1185">Reference proteome</keyword>
<dbReference type="EC" id="3.4.19.12" evidence="6"/>
<evidence type="ECO:0000256" key="4">
    <source>
        <dbReference type="ARBA" id="ARBA00022801"/>
    </source>
</evidence>
<feature type="region of interest" description="Disordered" evidence="7">
    <location>
        <begin position="1"/>
        <end position="75"/>
    </location>
</feature>
<dbReference type="AlphaFoldDB" id="A0A8J5UL41"/>
<dbReference type="EMBL" id="JAGSYN010000178">
    <property type="protein sequence ID" value="KAG7662492.1"/>
    <property type="molecule type" value="Genomic_DNA"/>
</dbReference>
<reference evidence="9 10" key="1">
    <citation type="journal article" date="2021" name="DNA Res.">
        <title>Genome analysis of Candida subhashii reveals its hybrid nature and dual mitochondrial genome conformations.</title>
        <authorList>
            <person name="Mixao V."/>
            <person name="Hegedusova E."/>
            <person name="Saus E."/>
            <person name="Pryszcz L.P."/>
            <person name="Cillingova A."/>
            <person name="Nosek J."/>
            <person name="Gabaldon T."/>
        </authorList>
    </citation>
    <scope>NUCLEOTIDE SEQUENCE [LARGE SCALE GENOMIC DNA]</scope>
    <source>
        <strain evidence="9 10">CBS 10753</strain>
    </source>
</reference>
<dbReference type="PROSITE" id="PS00972">
    <property type="entry name" value="USP_1"/>
    <property type="match status" value="1"/>
</dbReference>
<comment type="caution">
    <text evidence="9">The sequence shown here is derived from an EMBL/GenBank/DDBJ whole genome shotgun (WGS) entry which is preliminary data.</text>
</comment>
<dbReference type="PANTHER" id="PTHR24006:SF687">
    <property type="entry name" value="UBIQUITIN CARBOXYL-TERMINAL HYDROLASE 10"/>
    <property type="match status" value="1"/>
</dbReference>
<feature type="compositionally biased region" description="Low complexity" evidence="7">
    <location>
        <begin position="360"/>
        <end position="375"/>
    </location>
</feature>
<dbReference type="InterPro" id="IPR050164">
    <property type="entry name" value="Peptidase_C19"/>
</dbReference>